<evidence type="ECO:0000256" key="1">
    <source>
        <dbReference type="SAM" id="SignalP"/>
    </source>
</evidence>
<dbReference type="InterPro" id="IPR058645">
    <property type="entry name" value="NTF2-like_dom_7"/>
</dbReference>
<sequence>MRASIIAAAAFAIGAFAAPGLTRRDDDDQWCMTDAEATQVANNFKTLISDYSNATAERVLCTSFTDYSDSVIELINNGCYNGPVPLGSPTFTSRSTFEAGQGSQPNIPFEILKTWNACDAVTIRWRTSTPGFVQPEQQVTGIIVAEVVRASGPERKSSTTIPCISLANFLPAWLIETVYSEFNSGAWLVDLDLVKTNCTASA</sequence>
<feature type="domain" description="NTF2-like" evidence="2">
    <location>
        <begin position="30"/>
        <end position="191"/>
    </location>
</feature>
<proteinExistence type="predicted"/>
<accession>A0A6H0XZ82</accession>
<feature type="chain" id="PRO_5026350460" description="NTF2-like domain-containing protein" evidence="1">
    <location>
        <begin position="18"/>
        <end position="202"/>
    </location>
</feature>
<reference evidence="3 4" key="1">
    <citation type="journal article" date="2016" name="Sci. Rep.">
        <title>Peltaster fructicola genome reveals evolution from an invasive phytopathogen to an ectophytic parasite.</title>
        <authorList>
            <person name="Xu C."/>
            <person name="Chen H."/>
            <person name="Gleason M.L."/>
            <person name="Xu J.R."/>
            <person name="Liu H."/>
            <person name="Zhang R."/>
            <person name="Sun G."/>
        </authorList>
    </citation>
    <scope>NUCLEOTIDE SEQUENCE [LARGE SCALE GENOMIC DNA]</scope>
    <source>
        <strain evidence="3 4">LNHT1506</strain>
    </source>
</reference>
<evidence type="ECO:0000313" key="4">
    <source>
        <dbReference type="Proteomes" id="UP000503462"/>
    </source>
</evidence>
<dbReference type="Pfam" id="PF26534">
    <property type="entry name" value="NTF2_7"/>
    <property type="match status" value="1"/>
</dbReference>
<dbReference type="EMBL" id="CP051142">
    <property type="protein sequence ID" value="QIX00082.1"/>
    <property type="molecule type" value="Genomic_DNA"/>
</dbReference>
<evidence type="ECO:0000259" key="2">
    <source>
        <dbReference type="Pfam" id="PF26534"/>
    </source>
</evidence>
<feature type="signal peptide" evidence="1">
    <location>
        <begin position="1"/>
        <end position="17"/>
    </location>
</feature>
<protein>
    <recommendedName>
        <fullName evidence="2">NTF2-like domain-containing protein</fullName>
    </recommendedName>
</protein>
<name>A0A6H0XZ82_9PEZI</name>
<keyword evidence="1" id="KW-0732">Signal</keyword>
<organism evidence="3 4">
    <name type="scientific">Peltaster fructicola</name>
    <dbReference type="NCBI Taxonomy" id="286661"/>
    <lineage>
        <taxon>Eukaryota</taxon>
        <taxon>Fungi</taxon>
        <taxon>Dikarya</taxon>
        <taxon>Ascomycota</taxon>
        <taxon>Pezizomycotina</taxon>
        <taxon>Dothideomycetes</taxon>
        <taxon>Dothideomycetes incertae sedis</taxon>
        <taxon>Peltaster</taxon>
    </lineage>
</organism>
<gene>
    <name evidence="3" type="ORF">AMS68_005599</name>
</gene>
<dbReference type="AlphaFoldDB" id="A0A6H0XZ82"/>
<evidence type="ECO:0000313" key="3">
    <source>
        <dbReference type="EMBL" id="QIX00082.1"/>
    </source>
</evidence>
<keyword evidence="4" id="KW-1185">Reference proteome</keyword>
<dbReference type="Proteomes" id="UP000503462">
    <property type="component" value="Chromosome 4"/>
</dbReference>
<dbReference type="OrthoDB" id="5596743at2759"/>